<evidence type="ECO:0008006" key="4">
    <source>
        <dbReference type="Google" id="ProtNLM"/>
    </source>
</evidence>
<dbReference type="RefSeq" id="WP_035469779.1">
    <property type="nucleotide sequence ID" value="NZ_KB890218.1"/>
</dbReference>
<accession>A0A2N7X2X3</accession>
<dbReference type="OrthoDB" id="8592152at2"/>
<organism evidence="2 3">
    <name type="scientific">Trinickia symbiotica</name>
    <dbReference type="NCBI Taxonomy" id="863227"/>
    <lineage>
        <taxon>Bacteria</taxon>
        <taxon>Pseudomonadati</taxon>
        <taxon>Pseudomonadota</taxon>
        <taxon>Betaproteobacteria</taxon>
        <taxon>Burkholderiales</taxon>
        <taxon>Burkholderiaceae</taxon>
        <taxon>Trinickia</taxon>
    </lineage>
</organism>
<name>A0A2N7X2X3_9BURK</name>
<dbReference type="STRING" id="863227.GCA_000373005_05408"/>
<sequence>MFKRLIAAATVSLLAALTGIAYGQTQALSGGASMAPGTGAANCDTQAVGKDGKPLTGAAKNSFMKKCMRTAAAKQCEANAVGSNGKPLTGAAKNSFVKKCVDSAVK</sequence>
<reference evidence="2 3" key="1">
    <citation type="submission" date="2018-01" db="EMBL/GenBank/DDBJ databases">
        <title>Whole genome analyses suggest that Burkholderia sensu lato contains two further novel genera in the rhizoxinica-symbiotica group Mycetohabitans gen. nov., and Trinickia gen. nov.: implications for the evolution of diazotrophy and nodulation in the Burkholderiaceae.</title>
        <authorList>
            <person name="Estrada-de los Santos P."/>
            <person name="Palmer M."/>
            <person name="Chavez-Ramirez B."/>
            <person name="Beukes C."/>
            <person name="Steenkamp E.T."/>
            <person name="Hirsch A.M."/>
            <person name="Manyaka P."/>
            <person name="Maluk M."/>
            <person name="Lafos M."/>
            <person name="Crook M."/>
            <person name="Gross E."/>
            <person name="Simon M.F."/>
            <person name="Bueno dos Reis Junior F."/>
            <person name="Poole P.S."/>
            <person name="Venter S.N."/>
            <person name="James E.K."/>
        </authorList>
    </citation>
    <scope>NUCLEOTIDE SEQUENCE [LARGE SCALE GENOMIC DNA]</scope>
    <source>
        <strain evidence="2 3">JPY 581</strain>
    </source>
</reference>
<keyword evidence="3" id="KW-1185">Reference proteome</keyword>
<feature type="chain" id="PRO_5014879593" description="Phosphate starvation-inducible protein PsiF" evidence="1">
    <location>
        <begin position="24"/>
        <end position="106"/>
    </location>
</feature>
<proteinExistence type="predicted"/>
<dbReference type="AlphaFoldDB" id="A0A2N7X2X3"/>
<comment type="caution">
    <text evidence="2">The sequence shown here is derived from an EMBL/GenBank/DDBJ whole genome shotgun (WGS) entry which is preliminary data.</text>
</comment>
<protein>
    <recommendedName>
        <fullName evidence="4">Phosphate starvation-inducible protein PsiF</fullName>
    </recommendedName>
</protein>
<evidence type="ECO:0000256" key="1">
    <source>
        <dbReference type="SAM" id="SignalP"/>
    </source>
</evidence>
<feature type="signal peptide" evidence="1">
    <location>
        <begin position="1"/>
        <end position="23"/>
    </location>
</feature>
<keyword evidence="1" id="KW-0732">Signal</keyword>
<evidence type="ECO:0000313" key="3">
    <source>
        <dbReference type="Proteomes" id="UP000235777"/>
    </source>
</evidence>
<dbReference type="Proteomes" id="UP000235777">
    <property type="component" value="Unassembled WGS sequence"/>
</dbReference>
<evidence type="ECO:0000313" key="2">
    <source>
        <dbReference type="EMBL" id="PMS35931.1"/>
    </source>
</evidence>
<gene>
    <name evidence="2" type="ORF">C0Z20_15675</name>
</gene>
<dbReference type="EMBL" id="PNYC01000009">
    <property type="protein sequence ID" value="PMS35931.1"/>
    <property type="molecule type" value="Genomic_DNA"/>
</dbReference>